<dbReference type="Proteomes" id="UP001498421">
    <property type="component" value="Unassembled WGS sequence"/>
</dbReference>
<reference evidence="1 2" key="1">
    <citation type="journal article" date="2025" name="Microbiol. Resour. Announc.">
        <title>Draft genome sequences for Neonectria magnoliae and Neonectria punicea, canker pathogens of Liriodendron tulipifera and Acer saccharum in West Virginia.</title>
        <authorList>
            <person name="Petronek H.M."/>
            <person name="Kasson M.T."/>
            <person name="Metheny A.M."/>
            <person name="Stauder C.M."/>
            <person name="Lovett B."/>
            <person name="Lynch S.C."/>
            <person name="Garnas J.R."/>
            <person name="Kasson L.R."/>
            <person name="Stajich J.E."/>
        </authorList>
    </citation>
    <scope>NUCLEOTIDE SEQUENCE [LARGE SCALE GENOMIC DNA]</scope>
    <source>
        <strain evidence="1 2">NRRL 64651</strain>
    </source>
</reference>
<sequence>MALSFFTLIKSISRATYRRRTLSAKVTKLSQYLTSIYQDNQISWMDYDDWMEELQIAADEGDLNEIRKLENRLEQIAQISMLKNA</sequence>
<evidence type="ECO:0000313" key="2">
    <source>
        <dbReference type="Proteomes" id="UP001498421"/>
    </source>
</evidence>
<organism evidence="1 2">
    <name type="scientific">Neonectria magnoliae</name>
    <dbReference type="NCBI Taxonomy" id="2732573"/>
    <lineage>
        <taxon>Eukaryota</taxon>
        <taxon>Fungi</taxon>
        <taxon>Dikarya</taxon>
        <taxon>Ascomycota</taxon>
        <taxon>Pezizomycotina</taxon>
        <taxon>Sordariomycetes</taxon>
        <taxon>Hypocreomycetidae</taxon>
        <taxon>Hypocreales</taxon>
        <taxon>Nectriaceae</taxon>
        <taxon>Neonectria</taxon>
    </lineage>
</organism>
<keyword evidence="2" id="KW-1185">Reference proteome</keyword>
<proteinExistence type="predicted"/>
<evidence type="ECO:0000313" key="1">
    <source>
        <dbReference type="EMBL" id="KAK7419104.1"/>
    </source>
</evidence>
<comment type="caution">
    <text evidence="1">The sequence shown here is derived from an EMBL/GenBank/DDBJ whole genome shotgun (WGS) entry which is preliminary data.</text>
</comment>
<gene>
    <name evidence="1" type="ORF">QQZ08_011007</name>
</gene>
<name>A0ABR1HE24_9HYPO</name>
<protein>
    <submittedName>
        <fullName evidence="1">Uncharacterized protein</fullName>
    </submittedName>
</protein>
<dbReference type="EMBL" id="JAZAVK010000156">
    <property type="protein sequence ID" value="KAK7419104.1"/>
    <property type="molecule type" value="Genomic_DNA"/>
</dbReference>
<accession>A0ABR1HE24</accession>